<proteinExistence type="predicted"/>
<evidence type="ECO:0000313" key="2">
    <source>
        <dbReference type="EMBL" id="WMD18979.1"/>
    </source>
</evidence>
<reference evidence="2 3" key="1">
    <citation type="submission" date="2023-08" db="EMBL/GenBank/DDBJ databases">
        <title>Achromobacter seleniivolatilans sp. nov., isolated from seleniferous soil.</title>
        <authorList>
            <person name="Zhang S."/>
            <person name="Li K."/>
            <person name="Peng J."/>
            <person name="Zhao Q."/>
            <person name="Wang H."/>
            <person name="Guo Y."/>
        </authorList>
    </citation>
    <scope>NUCLEOTIDE SEQUENCE [LARGE SCALE GENOMIC DNA]</scope>
    <source>
        <strain evidence="2 3">R39</strain>
    </source>
</reference>
<dbReference type="RefSeq" id="WP_306939663.1">
    <property type="nucleotide sequence ID" value="NZ_CP132976.1"/>
</dbReference>
<evidence type="ECO:0000313" key="3">
    <source>
        <dbReference type="Proteomes" id="UP001234798"/>
    </source>
</evidence>
<sequence>MTPRKSWVRALYLVLAIVSIGVAIAGVFLPGLPSTEFVLLASWAAARSSPRLHRWLHEHKWFGPMLHNWNNGRRIARRSKYMATVSMTVCAVVMVYTIPHAWVVWPACACMAVVLAWLWRRPEPADGRDLATPAVAGFSNAPRS</sequence>
<dbReference type="InterPro" id="IPR007401">
    <property type="entry name" value="DUF454"/>
</dbReference>
<keyword evidence="1" id="KW-0812">Transmembrane</keyword>
<dbReference type="Pfam" id="PF04304">
    <property type="entry name" value="DUF454"/>
    <property type="match status" value="1"/>
</dbReference>
<keyword evidence="1" id="KW-0472">Membrane</keyword>
<accession>A0ABY9LXK8</accession>
<dbReference type="PANTHER" id="PTHR35813">
    <property type="entry name" value="INNER MEMBRANE PROTEIN YBAN"/>
    <property type="match status" value="1"/>
</dbReference>
<evidence type="ECO:0000256" key="1">
    <source>
        <dbReference type="SAM" id="Phobius"/>
    </source>
</evidence>
<dbReference type="PIRSF" id="PIRSF016789">
    <property type="entry name" value="DUF454"/>
    <property type="match status" value="1"/>
</dbReference>
<dbReference type="EMBL" id="CP132976">
    <property type="protein sequence ID" value="WMD18979.1"/>
    <property type="molecule type" value="Genomic_DNA"/>
</dbReference>
<dbReference type="PANTHER" id="PTHR35813:SF1">
    <property type="entry name" value="INNER MEMBRANE PROTEIN YBAN"/>
    <property type="match status" value="1"/>
</dbReference>
<protein>
    <submittedName>
        <fullName evidence="2">YbaN family protein</fullName>
    </submittedName>
</protein>
<keyword evidence="3" id="KW-1185">Reference proteome</keyword>
<feature type="transmembrane region" description="Helical" evidence="1">
    <location>
        <begin position="103"/>
        <end position="119"/>
    </location>
</feature>
<gene>
    <name evidence="2" type="ORF">RAS12_20445</name>
</gene>
<keyword evidence="1" id="KW-1133">Transmembrane helix</keyword>
<feature type="transmembrane region" description="Helical" evidence="1">
    <location>
        <begin position="81"/>
        <end position="97"/>
    </location>
</feature>
<dbReference type="Proteomes" id="UP001234798">
    <property type="component" value="Chromosome"/>
</dbReference>
<organism evidence="2 3">
    <name type="scientific">Achromobacter seleniivolatilans</name>
    <dbReference type="NCBI Taxonomy" id="3047478"/>
    <lineage>
        <taxon>Bacteria</taxon>
        <taxon>Pseudomonadati</taxon>
        <taxon>Pseudomonadota</taxon>
        <taxon>Betaproteobacteria</taxon>
        <taxon>Burkholderiales</taxon>
        <taxon>Alcaligenaceae</taxon>
        <taxon>Achromobacter</taxon>
    </lineage>
</organism>
<name>A0ABY9LXK8_9BURK</name>
<feature type="transmembrane region" description="Helical" evidence="1">
    <location>
        <begin position="12"/>
        <end position="32"/>
    </location>
</feature>